<dbReference type="SUPFAM" id="SSF55961">
    <property type="entry name" value="Bet v1-like"/>
    <property type="match status" value="1"/>
</dbReference>
<protein>
    <submittedName>
        <fullName evidence="9">Aromatic-ring-hydroxylating dioxygenase subunit alpha</fullName>
    </submittedName>
</protein>
<dbReference type="PROSITE" id="PS51296">
    <property type="entry name" value="RIESKE"/>
    <property type="match status" value="1"/>
</dbReference>
<accession>A0A1S1X677</accession>
<comment type="similarity">
    <text evidence="2">Belongs to the bacterial ring-hydroxylating dioxygenase alpha subunit family.</text>
</comment>
<keyword evidence="7" id="KW-0411">Iron-sulfur</keyword>
<dbReference type="InterPro" id="IPR036922">
    <property type="entry name" value="Rieske_2Fe-2S_sf"/>
</dbReference>
<dbReference type="SUPFAM" id="SSF50022">
    <property type="entry name" value="ISP domain"/>
    <property type="match status" value="1"/>
</dbReference>
<dbReference type="STRING" id="1903179.BI347_10235"/>
<dbReference type="Proteomes" id="UP000180088">
    <property type="component" value="Unassembled WGS sequence"/>
</dbReference>
<evidence type="ECO:0000256" key="6">
    <source>
        <dbReference type="ARBA" id="ARBA00023004"/>
    </source>
</evidence>
<evidence type="ECO:0000256" key="4">
    <source>
        <dbReference type="ARBA" id="ARBA00022723"/>
    </source>
</evidence>
<dbReference type="InterPro" id="IPR015879">
    <property type="entry name" value="Ring_hydroxy_dOase_asu_C_dom"/>
</dbReference>
<evidence type="ECO:0000256" key="7">
    <source>
        <dbReference type="ARBA" id="ARBA00023014"/>
    </source>
</evidence>
<feature type="domain" description="Rieske" evidence="8">
    <location>
        <begin position="37"/>
        <end position="150"/>
    </location>
</feature>
<keyword evidence="6" id="KW-0408">Iron</keyword>
<evidence type="ECO:0000259" key="8">
    <source>
        <dbReference type="PROSITE" id="PS51296"/>
    </source>
</evidence>
<dbReference type="GO" id="GO:0005506">
    <property type="term" value="F:iron ion binding"/>
    <property type="evidence" value="ECO:0007669"/>
    <property type="project" value="InterPro"/>
</dbReference>
<evidence type="ECO:0000256" key="1">
    <source>
        <dbReference type="ARBA" id="ARBA00001962"/>
    </source>
</evidence>
<reference evidence="9 10" key="1">
    <citation type="submission" date="2016-09" db="EMBL/GenBank/DDBJ databases">
        <title>Chromobacterium muskegensis sp. nov., an insecticidal bacterium isolated from Sphagnum bogs.</title>
        <authorList>
            <person name="Sparks M.E."/>
            <person name="Blackburn M.B."/>
            <person name="Gundersen-Rindal D.E."/>
            <person name="Mitchell A."/>
            <person name="Farrar R."/>
            <person name="Kuhar D."/>
        </authorList>
    </citation>
    <scope>NUCLEOTIDE SEQUENCE [LARGE SCALE GENOMIC DNA]</scope>
    <source>
        <strain evidence="9 10">37-2</strain>
    </source>
</reference>
<dbReference type="PRINTS" id="PR00090">
    <property type="entry name" value="RNGDIOXGNASE"/>
</dbReference>
<comment type="caution">
    <text evidence="9">The sequence shown here is derived from an EMBL/GenBank/DDBJ whole genome shotgun (WGS) entry which is preliminary data.</text>
</comment>
<dbReference type="InterPro" id="IPR001663">
    <property type="entry name" value="Rng_hydr_dOase-A"/>
</dbReference>
<dbReference type="Gene3D" id="2.102.10.10">
    <property type="entry name" value="Rieske [2Fe-2S] iron-sulphur domain"/>
    <property type="match status" value="1"/>
</dbReference>
<dbReference type="Gene3D" id="3.90.380.10">
    <property type="entry name" value="Naphthalene 1,2-dioxygenase Alpha Subunit, Chain A, domain 1"/>
    <property type="match status" value="1"/>
</dbReference>
<gene>
    <name evidence="9" type="ORF">BI347_10235</name>
</gene>
<dbReference type="PANTHER" id="PTHR43756">
    <property type="entry name" value="CHOLINE MONOOXYGENASE, CHLOROPLASTIC"/>
    <property type="match status" value="1"/>
</dbReference>
<keyword evidence="9" id="KW-0223">Dioxygenase</keyword>
<dbReference type="EMBL" id="MKCS01000001">
    <property type="protein sequence ID" value="OHX14988.1"/>
    <property type="molecule type" value="Genomic_DNA"/>
</dbReference>
<dbReference type="AlphaFoldDB" id="A0A1S1X677"/>
<dbReference type="Pfam" id="PF00355">
    <property type="entry name" value="Rieske"/>
    <property type="match status" value="1"/>
</dbReference>
<keyword evidence="4" id="KW-0479">Metal-binding</keyword>
<name>A0A1S1X677_9NEIS</name>
<dbReference type="GO" id="GO:0051213">
    <property type="term" value="F:dioxygenase activity"/>
    <property type="evidence" value="ECO:0007669"/>
    <property type="project" value="UniProtKB-KW"/>
</dbReference>
<dbReference type="GO" id="GO:0051537">
    <property type="term" value="F:2 iron, 2 sulfur cluster binding"/>
    <property type="evidence" value="ECO:0007669"/>
    <property type="project" value="UniProtKB-KW"/>
</dbReference>
<organism evidence="9 10">
    <name type="scientific">Chromobacterium sphagni</name>
    <dbReference type="NCBI Taxonomy" id="1903179"/>
    <lineage>
        <taxon>Bacteria</taxon>
        <taxon>Pseudomonadati</taxon>
        <taxon>Pseudomonadota</taxon>
        <taxon>Betaproteobacteria</taxon>
        <taxon>Neisseriales</taxon>
        <taxon>Chromobacteriaceae</taxon>
        <taxon>Chromobacterium</taxon>
    </lineage>
</organism>
<evidence type="ECO:0000313" key="10">
    <source>
        <dbReference type="Proteomes" id="UP000180088"/>
    </source>
</evidence>
<keyword evidence="5" id="KW-0560">Oxidoreductase</keyword>
<proteinExistence type="inferred from homology"/>
<dbReference type="InterPro" id="IPR017941">
    <property type="entry name" value="Rieske_2Fe-2S"/>
</dbReference>
<dbReference type="PANTHER" id="PTHR43756:SF5">
    <property type="entry name" value="CHOLINE MONOOXYGENASE, CHLOROPLASTIC"/>
    <property type="match status" value="1"/>
</dbReference>
<keyword evidence="3" id="KW-0001">2Fe-2S</keyword>
<evidence type="ECO:0000313" key="9">
    <source>
        <dbReference type="EMBL" id="OHX14988.1"/>
    </source>
</evidence>
<dbReference type="OrthoDB" id="9790995at2"/>
<evidence type="ECO:0000256" key="3">
    <source>
        <dbReference type="ARBA" id="ARBA00022714"/>
    </source>
</evidence>
<evidence type="ECO:0000256" key="5">
    <source>
        <dbReference type="ARBA" id="ARBA00023002"/>
    </source>
</evidence>
<evidence type="ECO:0000256" key="2">
    <source>
        <dbReference type="ARBA" id="ARBA00008751"/>
    </source>
</evidence>
<sequence>MQWPSEGARRVPAAVYTDQALYEREQERIFRGRTWNYVGLAAEVAQPGDFIQSHVGSTSVVLVRDREGALRVFVNRCTHRNAQVCHEPRGHAKVFTCPYHQWSFSLDGRLVGIPFRRGINGKGGMSACFKADEHGLEQLKVAERNGVVFASFSEDVEPLEEYLGPTILAYLDRVCDGRPLRVIGTMRHRVEANWKLQIENLKDPFHAALLHSFFVTFGIWRSDQETAVKIDELGRSSVLVSTASFKRATQEAVEQRPSASGDFQLEDARIIAHQREYEDGTGAILTIWPNLIVLQQLNCLAMRHVRPDGPNACVKTWTFFGYESDTPELLEKRLLQANMLGPSGLVTIDDNEVLAISQAGARSAPDSAAVLEAGEGTRSADHMLTESAIRAFYQYYQKIME</sequence>
<dbReference type="Pfam" id="PF00848">
    <property type="entry name" value="Ring_hydroxyl_A"/>
    <property type="match status" value="1"/>
</dbReference>
<comment type="cofactor">
    <cofactor evidence="1">
        <name>Fe cation</name>
        <dbReference type="ChEBI" id="CHEBI:24875"/>
    </cofactor>
</comment>